<protein>
    <submittedName>
        <fullName evidence="1">Uncharacterized protein</fullName>
    </submittedName>
</protein>
<dbReference type="EMBL" id="VSSQ01007317">
    <property type="protein sequence ID" value="MPM35532.1"/>
    <property type="molecule type" value="Genomic_DNA"/>
</dbReference>
<organism evidence="1">
    <name type="scientific">bioreactor metagenome</name>
    <dbReference type="NCBI Taxonomy" id="1076179"/>
    <lineage>
        <taxon>unclassified sequences</taxon>
        <taxon>metagenomes</taxon>
        <taxon>ecological metagenomes</taxon>
    </lineage>
</organism>
<gene>
    <name evidence="1" type="ORF">SDC9_82125</name>
</gene>
<sequence length="152" mass="15822">MGDMERSETLVSIAAQGTIVGIEGVGGNQDVVWCGRTSNRYNDRGVLKDDPIKGELNDIAKLGFGKCGFDGNRPHRTVMGKKPVEILHAGPGRCATGGTIVIPPECGGWVHNTASGMNALGGKIRTVASDSVEVIVIGIAPEGPFVGILHGF</sequence>
<name>A0A644Z407_9ZZZZ</name>
<evidence type="ECO:0000313" key="1">
    <source>
        <dbReference type="EMBL" id="MPM35532.1"/>
    </source>
</evidence>
<proteinExistence type="predicted"/>
<accession>A0A644Z407</accession>
<reference evidence="1" key="1">
    <citation type="submission" date="2019-08" db="EMBL/GenBank/DDBJ databases">
        <authorList>
            <person name="Kucharzyk K."/>
            <person name="Murdoch R.W."/>
            <person name="Higgins S."/>
            <person name="Loffler F."/>
        </authorList>
    </citation>
    <scope>NUCLEOTIDE SEQUENCE</scope>
</reference>
<dbReference type="AlphaFoldDB" id="A0A644Z407"/>
<comment type="caution">
    <text evidence="1">The sequence shown here is derived from an EMBL/GenBank/DDBJ whole genome shotgun (WGS) entry which is preliminary data.</text>
</comment>